<organism evidence="5 6">
    <name type="scientific">Gordonia jinghuaiqii</name>
    <dbReference type="NCBI Taxonomy" id="2758710"/>
    <lineage>
        <taxon>Bacteria</taxon>
        <taxon>Bacillati</taxon>
        <taxon>Actinomycetota</taxon>
        <taxon>Actinomycetes</taxon>
        <taxon>Mycobacteriales</taxon>
        <taxon>Gordoniaceae</taxon>
        <taxon>Gordonia</taxon>
    </lineage>
</organism>
<dbReference type="PANTHER" id="PTHR43884:SF20">
    <property type="entry name" value="ACYL-COA DEHYDROGENASE FADE28"/>
    <property type="match status" value="1"/>
</dbReference>
<dbReference type="InterPro" id="IPR009075">
    <property type="entry name" value="AcylCo_DH/oxidase_C"/>
</dbReference>
<reference evidence="6" key="1">
    <citation type="submission" date="2020-07" db="EMBL/GenBank/DDBJ databases">
        <title>novel species isolated from the respiratory tract of Marmot.</title>
        <authorList>
            <person name="Zhang G."/>
        </authorList>
    </citation>
    <scope>NUCLEOTIDE SEQUENCE [LARGE SCALE GENOMIC DNA]</scope>
    <source>
        <strain evidence="6">686</strain>
    </source>
</reference>
<keyword evidence="6" id="KW-1185">Reference proteome</keyword>
<dbReference type="RefSeq" id="WP_219850828.1">
    <property type="nucleotide sequence ID" value="NZ_CP059491.1"/>
</dbReference>
<sequence>MDADDVTQVTESLRRALQTDPDNARDAVGEFGWTELLDDEPMVAVRTLFPLWGELLAHGSMLDEVMAHATGIADLDPTTRVALPALGGSDVPGTRRGDSVILDGLIAPGSGPVLVAATSESGAVALVVVAAPPAQAGDPLDPTMALRRIRGEFTVIAEPVADAPIAWASMLAAGRRALAHELNGVTGAMKAMTVEHVLSREQFGQALGSFQAVKHQLADVHLWHQVAELSAAAAWEDGGVRQDGVRQDGVRQDGGAQSAALAKVSANRASATARRVCQQLLGGMGFTWEHDFHRYLRRALTLEPLLGGVADLHGELGAALRDGRLGHQLISL</sequence>
<dbReference type="AlphaFoldDB" id="A0A7D7QZ10"/>
<name>A0A7D7QZ10_9ACTN</name>
<protein>
    <submittedName>
        <fullName evidence="5">Acyl-CoA dehydrogenase</fullName>
    </submittedName>
</protein>
<dbReference type="EMBL" id="CP059491">
    <property type="protein sequence ID" value="QMT02648.1"/>
    <property type="molecule type" value="Genomic_DNA"/>
</dbReference>
<dbReference type="Gene3D" id="1.20.140.10">
    <property type="entry name" value="Butyryl-CoA Dehydrogenase, subunit A, domain 3"/>
    <property type="match status" value="1"/>
</dbReference>
<proteinExistence type="predicted"/>
<evidence type="ECO:0000256" key="3">
    <source>
        <dbReference type="ARBA" id="ARBA00023002"/>
    </source>
</evidence>
<keyword evidence="2" id="KW-0274">FAD</keyword>
<dbReference type="PANTHER" id="PTHR43884">
    <property type="entry name" value="ACYL-COA DEHYDROGENASE"/>
    <property type="match status" value="1"/>
</dbReference>
<gene>
    <name evidence="5" type="ORF">H1R19_05755</name>
</gene>
<dbReference type="InterPro" id="IPR036250">
    <property type="entry name" value="AcylCo_DH-like_C"/>
</dbReference>
<dbReference type="KEGG" id="gji:H1R19_05755"/>
<dbReference type="Pfam" id="PF00441">
    <property type="entry name" value="Acyl-CoA_dh_1"/>
    <property type="match status" value="1"/>
</dbReference>
<evidence type="ECO:0000259" key="4">
    <source>
        <dbReference type="Pfam" id="PF00441"/>
    </source>
</evidence>
<evidence type="ECO:0000256" key="1">
    <source>
        <dbReference type="ARBA" id="ARBA00022630"/>
    </source>
</evidence>
<keyword evidence="1" id="KW-0285">Flavoprotein</keyword>
<feature type="domain" description="Acyl-CoA dehydrogenase/oxidase C-terminal" evidence="4">
    <location>
        <begin position="170"/>
        <end position="306"/>
    </location>
</feature>
<dbReference type="GO" id="GO:0003995">
    <property type="term" value="F:acyl-CoA dehydrogenase activity"/>
    <property type="evidence" value="ECO:0007669"/>
    <property type="project" value="TreeGrafter"/>
</dbReference>
<dbReference type="SUPFAM" id="SSF47203">
    <property type="entry name" value="Acyl-CoA dehydrogenase C-terminal domain-like"/>
    <property type="match status" value="1"/>
</dbReference>
<evidence type="ECO:0000313" key="5">
    <source>
        <dbReference type="EMBL" id="QMT02648.1"/>
    </source>
</evidence>
<dbReference type="Proteomes" id="UP000515663">
    <property type="component" value="Chromosome"/>
</dbReference>
<accession>A0A7D7QZ10</accession>
<evidence type="ECO:0000313" key="6">
    <source>
        <dbReference type="Proteomes" id="UP000515663"/>
    </source>
</evidence>
<evidence type="ECO:0000256" key="2">
    <source>
        <dbReference type="ARBA" id="ARBA00022827"/>
    </source>
</evidence>
<keyword evidence="3" id="KW-0560">Oxidoreductase</keyword>